<dbReference type="GO" id="GO:0006285">
    <property type="term" value="P:base-excision repair, AP site formation"/>
    <property type="evidence" value="ECO:0007669"/>
    <property type="project" value="TreeGrafter"/>
</dbReference>
<dbReference type="GO" id="GO:0032993">
    <property type="term" value="C:protein-DNA complex"/>
    <property type="evidence" value="ECO:0007669"/>
    <property type="project" value="TreeGrafter"/>
</dbReference>
<dbReference type="GO" id="GO:0005737">
    <property type="term" value="C:cytoplasm"/>
    <property type="evidence" value="ECO:0007669"/>
    <property type="project" value="TreeGrafter"/>
</dbReference>
<organism evidence="7 8">
    <name type="scientific">Pedobacter steynii</name>
    <dbReference type="NCBI Taxonomy" id="430522"/>
    <lineage>
        <taxon>Bacteria</taxon>
        <taxon>Pseudomonadati</taxon>
        <taxon>Bacteroidota</taxon>
        <taxon>Sphingobacteriia</taxon>
        <taxon>Sphingobacteriales</taxon>
        <taxon>Sphingobacteriaceae</taxon>
        <taxon>Pedobacter</taxon>
    </lineage>
</organism>
<evidence type="ECO:0000256" key="3">
    <source>
        <dbReference type="ARBA" id="ARBA00022763"/>
    </source>
</evidence>
<dbReference type="EMBL" id="FNGY01000023">
    <property type="protein sequence ID" value="SDO79259.1"/>
    <property type="molecule type" value="Genomic_DNA"/>
</dbReference>
<evidence type="ECO:0000313" key="7">
    <source>
        <dbReference type="EMBL" id="SDO79259.1"/>
    </source>
</evidence>
<keyword evidence="4" id="KW-0378">Hydrolase</keyword>
<gene>
    <name evidence="7" type="ORF">SAMN05421820_1238</name>
</gene>
<dbReference type="InterPro" id="IPR037046">
    <property type="entry name" value="AlkA_N_sf"/>
</dbReference>
<dbReference type="RefSeq" id="WP_074613128.1">
    <property type="nucleotide sequence ID" value="NZ_FNGY01000023.1"/>
</dbReference>
<dbReference type="InterPro" id="IPR051912">
    <property type="entry name" value="Alkylbase_DNA_Glycosylase/TA"/>
</dbReference>
<dbReference type="InterPro" id="IPR003265">
    <property type="entry name" value="HhH-GPD_domain"/>
</dbReference>
<dbReference type="SMART" id="SM00478">
    <property type="entry name" value="ENDO3c"/>
    <property type="match status" value="1"/>
</dbReference>
<keyword evidence="8" id="KW-1185">Reference proteome</keyword>
<dbReference type="GO" id="GO:0006289">
    <property type="term" value="P:nucleotide-excision repair"/>
    <property type="evidence" value="ECO:0007669"/>
    <property type="project" value="InterPro"/>
</dbReference>
<evidence type="ECO:0000256" key="4">
    <source>
        <dbReference type="ARBA" id="ARBA00022801"/>
    </source>
</evidence>
<dbReference type="CDD" id="cd00056">
    <property type="entry name" value="ENDO3c"/>
    <property type="match status" value="1"/>
</dbReference>
<evidence type="ECO:0000256" key="1">
    <source>
        <dbReference type="ARBA" id="ARBA00000086"/>
    </source>
</evidence>
<evidence type="ECO:0000313" key="8">
    <source>
        <dbReference type="Proteomes" id="UP000183200"/>
    </source>
</evidence>
<dbReference type="InterPro" id="IPR012904">
    <property type="entry name" value="OGG_N"/>
</dbReference>
<protein>
    <recommendedName>
        <fullName evidence="2">DNA-3-methyladenine glycosylase II</fullName>
        <ecNumber evidence="2">3.2.2.21</ecNumber>
    </recommendedName>
</protein>
<dbReference type="InterPro" id="IPR011257">
    <property type="entry name" value="DNA_glycosylase"/>
</dbReference>
<comment type="catalytic activity">
    <reaction evidence="1">
        <text>Hydrolysis of alkylated DNA, releasing 3-methyladenine, 3-methylguanine, 7-methylguanine and 7-methyladenine.</text>
        <dbReference type="EC" id="3.2.2.21"/>
    </reaction>
</comment>
<dbReference type="SUPFAM" id="SSF48150">
    <property type="entry name" value="DNA-glycosylase"/>
    <property type="match status" value="1"/>
</dbReference>
<dbReference type="Pfam" id="PF07934">
    <property type="entry name" value="OGG_N"/>
    <property type="match status" value="1"/>
</dbReference>
<dbReference type="GO" id="GO:0043916">
    <property type="term" value="F:DNA-7-methylguanine glycosylase activity"/>
    <property type="evidence" value="ECO:0007669"/>
    <property type="project" value="TreeGrafter"/>
</dbReference>
<proteinExistence type="predicted"/>
<dbReference type="Pfam" id="PF00730">
    <property type="entry name" value="HhH-GPD"/>
    <property type="match status" value="1"/>
</dbReference>
<name>A0A1H0MFR8_9SPHI</name>
<dbReference type="OrthoDB" id="9785929at2"/>
<dbReference type="GO" id="GO:0008534">
    <property type="term" value="F:oxidized purine nucleobase lesion DNA N-glycosylase activity"/>
    <property type="evidence" value="ECO:0007669"/>
    <property type="project" value="InterPro"/>
</dbReference>
<dbReference type="PANTHER" id="PTHR43003:SF12">
    <property type="entry name" value="DNA-3-METHYLADENINE GLYCOSYLASE"/>
    <property type="match status" value="1"/>
</dbReference>
<evidence type="ECO:0000256" key="2">
    <source>
        <dbReference type="ARBA" id="ARBA00012000"/>
    </source>
</evidence>
<accession>A0A1H0MFR8</accession>
<reference evidence="8" key="1">
    <citation type="submission" date="2016-10" db="EMBL/GenBank/DDBJ databases">
        <authorList>
            <person name="Varghese N."/>
            <person name="Submissions S."/>
        </authorList>
    </citation>
    <scope>NUCLEOTIDE SEQUENCE [LARGE SCALE GENOMIC DNA]</scope>
    <source>
        <strain evidence="8">DSM 19110</strain>
    </source>
</reference>
<dbReference type="Gene3D" id="3.30.310.20">
    <property type="entry name" value="DNA-3-methyladenine glycosylase AlkA, N-terminal domain"/>
    <property type="match status" value="1"/>
</dbReference>
<dbReference type="Proteomes" id="UP000183200">
    <property type="component" value="Unassembled WGS sequence"/>
</dbReference>
<dbReference type="GO" id="GO:0032131">
    <property type="term" value="F:alkylated DNA binding"/>
    <property type="evidence" value="ECO:0007669"/>
    <property type="project" value="TreeGrafter"/>
</dbReference>
<dbReference type="EC" id="3.2.2.21" evidence="2"/>
<keyword evidence="3" id="KW-0227">DNA damage</keyword>
<keyword evidence="5" id="KW-0234">DNA repair</keyword>
<evidence type="ECO:0000259" key="6">
    <source>
        <dbReference type="SMART" id="SM00478"/>
    </source>
</evidence>
<sequence length="302" mass="34164">MNHRILNLPISADFNFGECLWFLDRDFDDCMLKVDRDSLTKALLLKEGPVLLNIRADAEQLLVSVLQGDLAVDDEPIVKKYIADWFDIGLDLSPFYALLAKDPRLAFMANAYQGLRLVGIPDMFEAICWAIIGQQINLTFAYKLKRRLVERYGRQLDFGGEAYFLFPEAAVLAEASMEELQGMQFSKSKALYLTLIARAFASKQLSKEGLQQLPDLASRQKALMGIKGVGLWTANYTLMKCLKERSCIPFGDAGLLNALLNHGIIADKKQALEMEGFFAAYPTWESYLVFYLWRSLSKRSEA</sequence>
<feature type="domain" description="HhH-GPD" evidence="6">
    <location>
        <begin position="132"/>
        <end position="297"/>
    </location>
</feature>
<dbReference type="PANTHER" id="PTHR43003">
    <property type="entry name" value="DNA-3-METHYLADENINE GLYCOSYLASE"/>
    <property type="match status" value="1"/>
</dbReference>
<dbReference type="STRING" id="430522.BFS30_13185"/>
<evidence type="ECO:0000256" key="5">
    <source>
        <dbReference type="ARBA" id="ARBA00023204"/>
    </source>
</evidence>
<dbReference type="AlphaFoldDB" id="A0A1H0MFR8"/>
<dbReference type="Gene3D" id="1.10.340.30">
    <property type="entry name" value="Hypothetical protein, domain 2"/>
    <property type="match status" value="1"/>
</dbReference>
<dbReference type="GO" id="GO:0006307">
    <property type="term" value="P:DNA alkylation repair"/>
    <property type="evidence" value="ECO:0007669"/>
    <property type="project" value="TreeGrafter"/>
</dbReference>
<dbReference type="GO" id="GO:0008725">
    <property type="term" value="F:DNA-3-methyladenine glycosylase activity"/>
    <property type="evidence" value="ECO:0007669"/>
    <property type="project" value="TreeGrafter"/>
</dbReference>